<evidence type="ECO:0000259" key="1">
    <source>
        <dbReference type="PROSITE" id="PS51186"/>
    </source>
</evidence>
<dbReference type="Gene3D" id="3.40.630.30">
    <property type="match status" value="1"/>
</dbReference>
<dbReference type="PROSITE" id="PS51186">
    <property type="entry name" value="GNAT"/>
    <property type="match status" value="1"/>
</dbReference>
<sequence length="195" mass="21266">MRASGPGSYPPGMELREELPADRRAVRDVHLRAFGDHGLVVADLVDTLRNTVTPDDGLSLVAEEDGRIAGHIMFTRSLLDAPRRLVEVQVLSPLAVLPAFQRRGVGTALVRRGAAALAERGVPLIFLEGDPGYYARHGFVPGGGLGFRKPSLRIPDGAFQVLALPDHQPWMTGTLVYSEPFWRHDAVGLRETDTE</sequence>
<name>A0ABP9K4U9_9ACTN</name>
<gene>
    <name evidence="2" type="ORF">GCM10023336_16480</name>
</gene>
<dbReference type="CDD" id="cd04301">
    <property type="entry name" value="NAT_SF"/>
    <property type="match status" value="1"/>
</dbReference>
<protein>
    <submittedName>
        <fullName evidence="2">N-acetyltransferase</fullName>
    </submittedName>
</protein>
<dbReference type="Pfam" id="PF13508">
    <property type="entry name" value="Acetyltransf_7"/>
    <property type="match status" value="1"/>
</dbReference>
<keyword evidence="3" id="KW-1185">Reference proteome</keyword>
<dbReference type="InterPro" id="IPR016181">
    <property type="entry name" value="Acyl_CoA_acyltransferase"/>
</dbReference>
<feature type="domain" description="N-acetyltransferase" evidence="1">
    <location>
        <begin position="13"/>
        <end position="171"/>
    </location>
</feature>
<dbReference type="EMBL" id="BAABKC010000021">
    <property type="protein sequence ID" value="GAA5049458.1"/>
    <property type="molecule type" value="Genomic_DNA"/>
</dbReference>
<comment type="caution">
    <text evidence="2">The sequence shown here is derived from an EMBL/GenBank/DDBJ whole genome shotgun (WGS) entry which is preliminary data.</text>
</comment>
<evidence type="ECO:0000313" key="2">
    <source>
        <dbReference type="EMBL" id="GAA5049458.1"/>
    </source>
</evidence>
<dbReference type="SUPFAM" id="SSF55729">
    <property type="entry name" value="Acyl-CoA N-acyltransferases (Nat)"/>
    <property type="match status" value="1"/>
</dbReference>
<proteinExistence type="predicted"/>
<accession>A0ABP9K4U9</accession>
<reference evidence="3" key="1">
    <citation type="journal article" date="2019" name="Int. J. Syst. Evol. Microbiol.">
        <title>The Global Catalogue of Microorganisms (GCM) 10K type strain sequencing project: providing services to taxonomists for standard genome sequencing and annotation.</title>
        <authorList>
            <consortium name="The Broad Institute Genomics Platform"/>
            <consortium name="The Broad Institute Genome Sequencing Center for Infectious Disease"/>
            <person name="Wu L."/>
            <person name="Ma J."/>
        </authorList>
    </citation>
    <scope>NUCLEOTIDE SEQUENCE [LARGE SCALE GENOMIC DNA]</scope>
    <source>
        <strain evidence="3">JCM 18410</strain>
    </source>
</reference>
<dbReference type="Proteomes" id="UP001500124">
    <property type="component" value="Unassembled WGS sequence"/>
</dbReference>
<evidence type="ECO:0000313" key="3">
    <source>
        <dbReference type="Proteomes" id="UP001500124"/>
    </source>
</evidence>
<organism evidence="2 3">
    <name type="scientific">Streptomyces similanensis</name>
    <dbReference type="NCBI Taxonomy" id="1274988"/>
    <lineage>
        <taxon>Bacteria</taxon>
        <taxon>Bacillati</taxon>
        <taxon>Actinomycetota</taxon>
        <taxon>Actinomycetes</taxon>
        <taxon>Kitasatosporales</taxon>
        <taxon>Streptomycetaceae</taxon>
        <taxon>Streptomyces</taxon>
    </lineage>
</organism>
<dbReference type="InterPro" id="IPR000182">
    <property type="entry name" value="GNAT_dom"/>
</dbReference>